<dbReference type="STRING" id="888741.HMPREF9098_2373"/>
<dbReference type="HOGENOM" id="CLU_2058228_0_0_4"/>
<dbReference type="EMBL" id="AEWV01000045">
    <property type="protein sequence ID" value="EGC16204.1"/>
    <property type="molecule type" value="Genomic_DNA"/>
</dbReference>
<dbReference type="Proteomes" id="UP000004088">
    <property type="component" value="Unassembled WGS sequence"/>
</dbReference>
<evidence type="ECO:0008006" key="3">
    <source>
        <dbReference type="Google" id="ProtNLM"/>
    </source>
</evidence>
<accession>F0F2M7</accession>
<gene>
    <name evidence="1" type="ORF">HMPREF9098_2373</name>
</gene>
<proteinExistence type="predicted"/>
<name>F0F2M7_9NEIS</name>
<organism evidence="1 2">
    <name type="scientific">Kingella denitrificans ATCC 33394</name>
    <dbReference type="NCBI Taxonomy" id="888741"/>
    <lineage>
        <taxon>Bacteria</taxon>
        <taxon>Pseudomonadati</taxon>
        <taxon>Pseudomonadota</taxon>
        <taxon>Betaproteobacteria</taxon>
        <taxon>Neisseriales</taxon>
        <taxon>Neisseriaceae</taxon>
        <taxon>Kingella</taxon>
    </lineage>
</organism>
<keyword evidence="2" id="KW-1185">Reference proteome</keyword>
<evidence type="ECO:0000313" key="1">
    <source>
        <dbReference type="EMBL" id="EGC16204.1"/>
    </source>
</evidence>
<evidence type="ECO:0000313" key="2">
    <source>
        <dbReference type="Proteomes" id="UP000004088"/>
    </source>
</evidence>
<dbReference type="AlphaFoldDB" id="F0F2M7"/>
<protein>
    <recommendedName>
        <fullName evidence="3">Toxin CptA</fullName>
    </recommendedName>
</protein>
<comment type="caution">
    <text evidence="1">The sequence shown here is derived from an EMBL/GenBank/DDBJ whole genome shotgun (WGS) entry which is preliminary data.</text>
</comment>
<sequence>MLVGVLCAAYAAAVLCYWEWSWVQAALLLAGAAAGVWAMLLPHDVSELVLEDKGVAYVRYRGQKQPARLGAGCLMVPRWACLSWQLDGGGSVAQVLLPDSLSAEDWRFFYVWAQLWQKD</sequence>
<reference evidence="1 2" key="1">
    <citation type="submission" date="2011-01" db="EMBL/GenBank/DDBJ databases">
        <authorList>
            <person name="Muzny D."/>
            <person name="Qin X."/>
            <person name="Deng J."/>
            <person name="Jiang H."/>
            <person name="Liu Y."/>
            <person name="Qu J."/>
            <person name="Song X.-Z."/>
            <person name="Zhang L."/>
            <person name="Thornton R."/>
            <person name="Coyle M."/>
            <person name="Francisco L."/>
            <person name="Jackson L."/>
            <person name="Javaid M."/>
            <person name="Korchina V."/>
            <person name="Kovar C."/>
            <person name="Mata R."/>
            <person name="Mathew T."/>
            <person name="Ngo R."/>
            <person name="Nguyen L."/>
            <person name="Nguyen N."/>
            <person name="Okwuonu G."/>
            <person name="Ongeri F."/>
            <person name="Pham C."/>
            <person name="Simmons D."/>
            <person name="Wilczek-Boney K."/>
            <person name="Hale W."/>
            <person name="Jakkamsetti A."/>
            <person name="Pham P."/>
            <person name="Ruth R."/>
            <person name="San Lucas F."/>
            <person name="Warren J."/>
            <person name="Zhang J."/>
            <person name="Zhao Z."/>
            <person name="Zhou C."/>
            <person name="Zhu D."/>
            <person name="Lee S."/>
            <person name="Bess C."/>
            <person name="Blankenburg K."/>
            <person name="Forbes L."/>
            <person name="Fu Q."/>
            <person name="Gubbala S."/>
            <person name="Hirani K."/>
            <person name="Jayaseelan J.C."/>
            <person name="Lara F."/>
            <person name="Munidasa M."/>
            <person name="Palculict T."/>
            <person name="Patil S."/>
            <person name="Pu L.-L."/>
            <person name="Saada N."/>
            <person name="Tang L."/>
            <person name="Weissenberger G."/>
            <person name="Zhu Y."/>
            <person name="Hemphill L."/>
            <person name="Shang Y."/>
            <person name="Youmans B."/>
            <person name="Ayvaz T."/>
            <person name="Ross M."/>
            <person name="Santibanez J."/>
            <person name="Aqrawi P."/>
            <person name="Gross S."/>
            <person name="Joshi V."/>
            <person name="Fowler G."/>
            <person name="Nazareth L."/>
            <person name="Reid J."/>
            <person name="Worley K."/>
            <person name="Petrosino J."/>
            <person name="Highlander S."/>
            <person name="Gibbs R."/>
        </authorList>
    </citation>
    <scope>NUCLEOTIDE SEQUENCE [LARGE SCALE GENOMIC DNA]</scope>
    <source>
        <strain evidence="1 2">ATCC 33394</strain>
    </source>
</reference>